<sequence length="455" mass="48546">MDAYADPCARIGMETSEMAEGPGPGADVQGVRQGRNWFAAGWSAMGRGLSMFFVGLLAVVVAWAALAGMPLVLLGFGLFLVPGLVAALRWAADVQRRLTGKTGVPIGEPYRPVPRAGDGWKGAWRRCEAVFTDSATWRDVLWAQCAVTVTGLLAIVPFGMLVHGLFGMALPFIWEPVTGVWDGTWYLFVPVRSQETAWIAAGLGLAEIPVGLLIGPYVLRLHARITRSLLAPTAKAEMGLRVEHLARTRTDAVDSSAAEIRRIERDLHDGAQARLLAMGMKLGAAESLLDENPEAVRTLLAETRDASMRALEELRDLVRGIHPPVLADRGLVDAVRSLALESRLQAQVTADLPSRPEPAVESAAYFAVCELLTNATKHSGAQRVLIDIRYRSGALAVSVTDDGNGGAGLELENGSGLRGIQRRLAAFDGTLGISSPVGGPTVVSFQVPCTLTVMS</sequence>
<keyword evidence="9" id="KW-0472">Membrane</keyword>
<dbReference type="Pfam" id="PF02518">
    <property type="entry name" value="HATPase_c"/>
    <property type="match status" value="1"/>
</dbReference>
<gene>
    <name evidence="13" type="ORF">GKJPGBOP_04309</name>
</gene>
<dbReference type="Gene3D" id="3.30.565.10">
    <property type="entry name" value="Histidine kinase-like ATPase, C-terminal domain"/>
    <property type="match status" value="1"/>
</dbReference>
<evidence type="ECO:0000256" key="4">
    <source>
        <dbReference type="ARBA" id="ARBA00022679"/>
    </source>
</evidence>
<evidence type="ECO:0000256" key="7">
    <source>
        <dbReference type="ARBA" id="ARBA00022840"/>
    </source>
</evidence>
<accession>A0A401W5N9</accession>
<comment type="catalytic activity">
    <reaction evidence="1">
        <text>ATP + protein L-histidine = ADP + protein N-phospho-L-histidine.</text>
        <dbReference type="EC" id="2.7.13.3"/>
    </reaction>
</comment>
<dbReference type="PANTHER" id="PTHR24421:SF10">
    <property type="entry name" value="NITRATE_NITRITE SENSOR PROTEIN NARQ"/>
    <property type="match status" value="1"/>
</dbReference>
<dbReference type="GO" id="GO:0005524">
    <property type="term" value="F:ATP binding"/>
    <property type="evidence" value="ECO:0007669"/>
    <property type="project" value="UniProtKB-KW"/>
</dbReference>
<comment type="caution">
    <text evidence="13">The sequence shown here is derived from an EMBL/GenBank/DDBJ whole genome shotgun (WGS) entry which is preliminary data.</text>
</comment>
<feature type="transmembrane region" description="Helical" evidence="9">
    <location>
        <begin position="48"/>
        <end position="66"/>
    </location>
</feature>
<feature type="transmembrane region" description="Helical" evidence="9">
    <location>
        <begin position="197"/>
        <end position="219"/>
    </location>
</feature>
<keyword evidence="9" id="KW-1133">Transmembrane helix</keyword>
<evidence type="ECO:0000313" key="14">
    <source>
        <dbReference type="Proteomes" id="UP000286746"/>
    </source>
</evidence>
<proteinExistence type="predicted"/>
<dbReference type="EC" id="2.7.13.3" evidence="2"/>
<dbReference type="GO" id="GO:0016020">
    <property type="term" value="C:membrane"/>
    <property type="evidence" value="ECO:0007669"/>
    <property type="project" value="InterPro"/>
</dbReference>
<evidence type="ECO:0000256" key="3">
    <source>
        <dbReference type="ARBA" id="ARBA00022553"/>
    </source>
</evidence>
<name>A0A401W5N9_STREY</name>
<evidence type="ECO:0000256" key="9">
    <source>
        <dbReference type="SAM" id="Phobius"/>
    </source>
</evidence>
<dbReference type="Gene3D" id="1.20.5.1930">
    <property type="match status" value="1"/>
</dbReference>
<evidence type="ECO:0000259" key="10">
    <source>
        <dbReference type="Pfam" id="PF02518"/>
    </source>
</evidence>
<feature type="transmembrane region" description="Helical" evidence="9">
    <location>
        <begin position="141"/>
        <end position="174"/>
    </location>
</feature>
<evidence type="ECO:0000259" key="11">
    <source>
        <dbReference type="Pfam" id="PF07730"/>
    </source>
</evidence>
<protein>
    <recommendedName>
        <fullName evidence="2">histidine kinase</fullName>
        <ecNumber evidence="2">2.7.13.3</ecNumber>
    </recommendedName>
</protein>
<dbReference type="CDD" id="cd16917">
    <property type="entry name" value="HATPase_UhpB-NarQ-NarX-like"/>
    <property type="match status" value="1"/>
</dbReference>
<dbReference type="EMBL" id="BHZD01000001">
    <property type="protein sequence ID" value="GCD44609.1"/>
    <property type="molecule type" value="Genomic_DNA"/>
</dbReference>
<keyword evidence="6 13" id="KW-0418">Kinase</keyword>
<dbReference type="InterPro" id="IPR003594">
    <property type="entry name" value="HATPase_dom"/>
</dbReference>
<evidence type="ECO:0000256" key="2">
    <source>
        <dbReference type="ARBA" id="ARBA00012438"/>
    </source>
</evidence>
<keyword evidence="8" id="KW-0902">Two-component regulatory system</keyword>
<evidence type="ECO:0000256" key="8">
    <source>
        <dbReference type="ARBA" id="ARBA00023012"/>
    </source>
</evidence>
<evidence type="ECO:0000256" key="6">
    <source>
        <dbReference type="ARBA" id="ARBA00022777"/>
    </source>
</evidence>
<dbReference type="GO" id="GO:0000155">
    <property type="term" value="F:phosphorelay sensor kinase activity"/>
    <property type="evidence" value="ECO:0007669"/>
    <property type="project" value="InterPro"/>
</dbReference>
<keyword evidence="7" id="KW-0067">ATP-binding</keyword>
<keyword evidence="4" id="KW-0808">Transferase</keyword>
<dbReference type="Pfam" id="PF07730">
    <property type="entry name" value="HisKA_3"/>
    <property type="match status" value="1"/>
</dbReference>
<feature type="transmembrane region" description="Helical" evidence="9">
    <location>
        <begin position="72"/>
        <end position="92"/>
    </location>
</feature>
<evidence type="ECO:0000313" key="13">
    <source>
        <dbReference type="EMBL" id="GCD44609.1"/>
    </source>
</evidence>
<feature type="domain" description="Histidine kinase/HSP90-like ATPase" evidence="10">
    <location>
        <begin position="362"/>
        <end position="449"/>
    </location>
</feature>
<dbReference type="InterPro" id="IPR036890">
    <property type="entry name" value="HATPase_C_sf"/>
</dbReference>
<keyword evidence="9" id="KW-0812">Transmembrane</keyword>
<evidence type="ECO:0000259" key="12">
    <source>
        <dbReference type="Pfam" id="PF13796"/>
    </source>
</evidence>
<keyword evidence="5" id="KW-0547">Nucleotide-binding</keyword>
<dbReference type="InterPro" id="IPR025828">
    <property type="entry name" value="Put_sensor_dom"/>
</dbReference>
<evidence type="ECO:0000256" key="5">
    <source>
        <dbReference type="ARBA" id="ARBA00022741"/>
    </source>
</evidence>
<dbReference type="Proteomes" id="UP000286746">
    <property type="component" value="Unassembled WGS sequence"/>
</dbReference>
<dbReference type="AlphaFoldDB" id="A0A401W5N9"/>
<organism evidence="13 14">
    <name type="scientific">Streptomyces paromomycinus</name>
    <name type="common">Streptomyces rimosus subsp. paromomycinus</name>
    <dbReference type="NCBI Taxonomy" id="92743"/>
    <lineage>
        <taxon>Bacteria</taxon>
        <taxon>Bacillati</taxon>
        <taxon>Actinomycetota</taxon>
        <taxon>Actinomycetes</taxon>
        <taxon>Kitasatosporales</taxon>
        <taxon>Streptomycetaceae</taxon>
        <taxon>Streptomyces</taxon>
    </lineage>
</organism>
<dbReference type="InterPro" id="IPR050482">
    <property type="entry name" value="Sensor_HK_TwoCompSys"/>
</dbReference>
<dbReference type="Pfam" id="PF13796">
    <property type="entry name" value="Sensor"/>
    <property type="match status" value="1"/>
</dbReference>
<keyword evidence="14" id="KW-1185">Reference proteome</keyword>
<feature type="domain" description="Putative sensor" evidence="12">
    <location>
        <begin position="52"/>
        <end position="230"/>
    </location>
</feature>
<dbReference type="PANTHER" id="PTHR24421">
    <property type="entry name" value="NITRATE/NITRITE SENSOR PROTEIN NARX-RELATED"/>
    <property type="match status" value="1"/>
</dbReference>
<keyword evidence="3" id="KW-0597">Phosphoprotein</keyword>
<dbReference type="InterPro" id="IPR011712">
    <property type="entry name" value="Sig_transdc_His_kin_sub3_dim/P"/>
</dbReference>
<dbReference type="GO" id="GO:0046983">
    <property type="term" value="F:protein dimerization activity"/>
    <property type="evidence" value="ECO:0007669"/>
    <property type="project" value="InterPro"/>
</dbReference>
<reference evidence="13 14" key="1">
    <citation type="submission" date="2018-11" db="EMBL/GenBank/DDBJ databases">
        <title>Whole genome sequence of Streptomyces paromomycinus NBRC 15454(T).</title>
        <authorList>
            <person name="Komaki H."/>
            <person name="Tamura T."/>
        </authorList>
    </citation>
    <scope>NUCLEOTIDE SEQUENCE [LARGE SCALE GENOMIC DNA]</scope>
    <source>
        <strain evidence="13 14">NBRC 15454</strain>
    </source>
</reference>
<dbReference type="SUPFAM" id="SSF55874">
    <property type="entry name" value="ATPase domain of HSP90 chaperone/DNA topoisomerase II/histidine kinase"/>
    <property type="match status" value="1"/>
</dbReference>
<evidence type="ECO:0000256" key="1">
    <source>
        <dbReference type="ARBA" id="ARBA00000085"/>
    </source>
</evidence>
<feature type="domain" description="Signal transduction histidine kinase subgroup 3 dimerisation and phosphoacceptor" evidence="11">
    <location>
        <begin position="261"/>
        <end position="326"/>
    </location>
</feature>